<dbReference type="Gene3D" id="3.60.15.10">
    <property type="entry name" value="Ribonuclease Z/Hydroxyacylglutathione hydrolase-like"/>
    <property type="match status" value="1"/>
</dbReference>
<reference evidence="2" key="1">
    <citation type="journal article" date="2019" name="Int. J. Syst. Evol. Microbiol.">
        <title>The Global Catalogue of Microorganisms (GCM) 10K type strain sequencing project: providing services to taxonomists for standard genome sequencing and annotation.</title>
        <authorList>
            <consortium name="The Broad Institute Genomics Platform"/>
            <consortium name="The Broad Institute Genome Sequencing Center for Infectious Disease"/>
            <person name="Wu L."/>
            <person name="Ma J."/>
        </authorList>
    </citation>
    <scope>NUCLEOTIDE SEQUENCE [LARGE SCALE GENOMIC DNA]</scope>
    <source>
        <strain evidence="2">CGMCC 1.15439</strain>
    </source>
</reference>
<sequence length="303" mass="33172">MEEKTALSSTDVASTITATADTATLQLIPATVTEIKGVRVFDVGQGDCIGLRDQNDEVCCYVDYGGNEYHPDQSNPSRTASRLPVQAGSHYVPVILTHWDKDHYWSANKKNPAAQKCEWLVPRQLVSPQATRFAAKLANAKCWPESIGDQAVSFAVGTDDEVEIRKCATFPANAQKEDRNHSGLAINLKRQPSGGTATHMLLPGDCAFDRIPNLPAKLSLRAIVAYHHGASTDWCAATEQTLANAYSPYVMAYSYGTHSPGKKNHYGHPNRSNYQSCHPNWDIGAIITEDIRAKGLNSSDLDW</sequence>
<dbReference type="EMBL" id="BMJA01000002">
    <property type="protein sequence ID" value="GGA40172.1"/>
    <property type="molecule type" value="Genomic_DNA"/>
</dbReference>
<dbReference type="InterPro" id="IPR036866">
    <property type="entry name" value="RibonucZ/Hydroxyglut_hydro"/>
</dbReference>
<dbReference type="InterPro" id="IPR052159">
    <property type="entry name" value="Competence_DNA_uptake"/>
</dbReference>
<accession>A0ABQ1GAY2</accession>
<dbReference type="PANTHER" id="PTHR30619:SF1">
    <property type="entry name" value="RECOMBINATION PROTEIN 2"/>
    <property type="match status" value="1"/>
</dbReference>
<keyword evidence="2" id="KW-1185">Reference proteome</keyword>
<evidence type="ECO:0000313" key="2">
    <source>
        <dbReference type="Proteomes" id="UP000620046"/>
    </source>
</evidence>
<dbReference type="PANTHER" id="PTHR30619">
    <property type="entry name" value="DNA INTERNALIZATION/COMPETENCE PROTEIN COMEC/REC2"/>
    <property type="match status" value="1"/>
</dbReference>
<proteinExistence type="predicted"/>
<dbReference type="RefSeq" id="WP_188795351.1">
    <property type="nucleotide sequence ID" value="NZ_BMJA01000002.1"/>
</dbReference>
<evidence type="ECO:0008006" key="3">
    <source>
        <dbReference type="Google" id="ProtNLM"/>
    </source>
</evidence>
<name>A0ABQ1GAY2_9GAMM</name>
<protein>
    <recommendedName>
        <fullName evidence="3">Metallo-beta-lactamase domain-containing protein</fullName>
    </recommendedName>
</protein>
<evidence type="ECO:0000313" key="1">
    <source>
        <dbReference type="EMBL" id="GGA40172.1"/>
    </source>
</evidence>
<dbReference type="Proteomes" id="UP000620046">
    <property type="component" value="Unassembled WGS sequence"/>
</dbReference>
<comment type="caution">
    <text evidence="1">The sequence shown here is derived from an EMBL/GenBank/DDBJ whole genome shotgun (WGS) entry which is preliminary data.</text>
</comment>
<gene>
    <name evidence="1" type="ORF">GCM10010981_31790</name>
</gene>
<organism evidence="1 2">
    <name type="scientific">Dyella nitratireducens</name>
    <dbReference type="NCBI Taxonomy" id="1849580"/>
    <lineage>
        <taxon>Bacteria</taxon>
        <taxon>Pseudomonadati</taxon>
        <taxon>Pseudomonadota</taxon>
        <taxon>Gammaproteobacteria</taxon>
        <taxon>Lysobacterales</taxon>
        <taxon>Rhodanobacteraceae</taxon>
        <taxon>Dyella</taxon>
    </lineage>
</organism>